<comment type="caution">
    <text evidence="1">The sequence shown here is derived from an EMBL/GenBank/DDBJ whole genome shotgun (WGS) entry which is preliminary data.</text>
</comment>
<dbReference type="AlphaFoldDB" id="A0A553SS10"/>
<dbReference type="Proteomes" id="UP000319837">
    <property type="component" value="Unassembled WGS sequence"/>
</dbReference>
<gene>
    <name evidence="1" type="ORF">CEQ21_02155</name>
</gene>
<dbReference type="RefSeq" id="WP_185763199.1">
    <property type="nucleotide sequence ID" value="NZ_RIBP01000001.1"/>
</dbReference>
<dbReference type="EMBL" id="RIBP01000001">
    <property type="protein sequence ID" value="TRZ39772.1"/>
    <property type="molecule type" value="Genomic_DNA"/>
</dbReference>
<reference evidence="2" key="1">
    <citation type="submission" date="2018-10" db="EMBL/GenBank/DDBJ databases">
        <title>FDA dAtabase for Regulatory Grade micrObial Sequences (FDA-ARGOS): Supporting development and validation of Infectious Disease Dx tests.</title>
        <authorList>
            <person name="Minogue T."/>
            <person name="Wolcott M."/>
            <person name="Wasieloski L."/>
            <person name="Aguilar W."/>
            <person name="Moore D."/>
            <person name="Tallon L."/>
            <person name="Sadzewicz L."/>
            <person name="Sengamalay N."/>
            <person name="Ott S."/>
            <person name="Godinez A."/>
            <person name="Nagaraj S."/>
            <person name="Vavikolanu K."/>
            <person name="Vyas G."/>
            <person name="Nadendla S."/>
            <person name="George J."/>
            <person name="Sichtig H."/>
        </authorList>
    </citation>
    <scope>NUCLEOTIDE SEQUENCE [LARGE SCALE GENOMIC DNA]</scope>
    <source>
        <strain evidence="2">FDAARGOS_343</strain>
    </source>
</reference>
<evidence type="ECO:0000313" key="1">
    <source>
        <dbReference type="EMBL" id="TRZ39772.1"/>
    </source>
</evidence>
<organism evidence="1 2">
    <name type="scientific">Niallia circulans</name>
    <name type="common">Bacillus circulans</name>
    <dbReference type="NCBI Taxonomy" id="1397"/>
    <lineage>
        <taxon>Bacteria</taxon>
        <taxon>Bacillati</taxon>
        <taxon>Bacillota</taxon>
        <taxon>Bacilli</taxon>
        <taxon>Bacillales</taxon>
        <taxon>Bacillaceae</taxon>
        <taxon>Niallia</taxon>
    </lineage>
</organism>
<evidence type="ECO:0000313" key="2">
    <source>
        <dbReference type="Proteomes" id="UP000319837"/>
    </source>
</evidence>
<name>A0A553SS10_NIACI</name>
<protein>
    <submittedName>
        <fullName evidence="1">Uncharacterized protein</fullName>
    </submittedName>
</protein>
<accession>A0A553SS10</accession>
<proteinExistence type="predicted"/>
<sequence>MKLDIGFLPKYYYSKDPDAGGCFPFGMEETPSYVFSMDNLYLPECNKNFVPSLMENIQAFPLYFCAEFSSFWKKDYEEKCYKGDIQFKYLYQKENRIISVANVENMSQFKVVFPLFVSMGSSNEIVMWSTNTDIYSIEERVWKGNWEGKRAIVPVVKFDKKVSLFWIGYDGDSIMGLTNNDEFSTYESICENLPLFVKPELFEII</sequence>